<sequence>MTGLRTEPCLYECQTAVQDRGHFSLTAKRLLPGPDFLSPRQRVYVRSFLGSRSLLLLLPHRQPLPQRSREIPPQPCLLLPFSLSLEAARPLQAVADPTSVALCAAAVPARPPLLLPTLARCWSSAAPPRPSPNLQSNGHSIVLPPTPRTLLHHLQRAHLRTSTLVARERGGYNAILYASPLIQNHEAIFPFFRAPHQRSISIPRSATRRSFLFRALHQRSPSIPRTATRRCLCSILQSVQPPSKHRLFIWGFYRTSPLSGPLFCLYSCVWCVGDKYTSHCCLIVVVGARLIPFPDSYLSS</sequence>
<evidence type="ECO:0000313" key="1">
    <source>
        <dbReference type="EMBL" id="KAK7898707.1"/>
    </source>
</evidence>
<comment type="caution">
    <text evidence="1">The sequence shown here is derived from an EMBL/GenBank/DDBJ whole genome shotgun (WGS) entry which is preliminary data.</text>
</comment>
<name>A0AAW0NPF8_9GOBI</name>
<keyword evidence="2" id="KW-1185">Reference proteome</keyword>
<dbReference type="EMBL" id="JBBPFD010000014">
    <property type="protein sequence ID" value="KAK7898707.1"/>
    <property type="molecule type" value="Genomic_DNA"/>
</dbReference>
<dbReference type="Proteomes" id="UP001460270">
    <property type="component" value="Unassembled WGS sequence"/>
</dbReference>
<organism evidence="1 2">
    <name type="scientific">Mugilogobius chulae</name>
    <name type="common">yellowstripe goby</name>
    <dbReference type="NCBI Taxonomy" id="88201"/>
    <lineage>
        <taxon>Eukaryota</taxon>
        <taxon>Metazoa</taxon>
        <taxon>Chordata</taxon>
        <taxon>Craniata</taxon>
        <taxon>Vertebrata</taxon>
        <taxon>Euteleostomi</taxon>
        <taxon>Actinopterygii</taxon>
        <taxon>Neopterygii</taxon>
        <taxon>Teleostei</taxon>
        <taxon>Neoteleostei</taxon>
        <taxon>Acanthomorphata</taxon>
        <taxon>Gobiaria</taxon>
        <taxon>Gobiiformes</taxon>
        <taxon>Gobioidei</taxon>
        <taxon>Gobiidae</taxon>
        <taxon>Gobionellinae</taxon>
        <taxon>Mugilogobius</taxon>
    </lineage>
</organism>
<reference evidence="2" key="1">
    <citation type="submission" date="2024-04" db="EMBL/GenBank/DDBJ databases">
        <title>Salinicola lusitanus LLJ914,a marine bacterium isolated from the Okinawa Trough.</title>
        <authorList>
            <person name="Li J."/>
        </authorList>
    </citation>
    <scope>NUCLEOTIDE SEQUENCE [LARGE SCALE GENOMIC DNA]</scope>
</reference>
<protein>
    <submittedName>
        <fullName evidence="1">Uncharacterized protein</fullName>
    </submittedName>
</protein>
<accession>A0AAW0NPF8</accession>
<evidence type="ECO:0000313" key="2">
    <source>
        <dbReference type="Proteomes" id="UP001460270"/>
    </source>
</evidence>
<dbReference type="AlphaFoldDB" id="A0AAW0NPF8"/>
<gene>
    <name evidence="1" type="ORF">WMY93_019560</name>
</gene>
<proteinExistence type="predicted"/>